<dbReference type="OrthoDB" id="6399630at2759"/>
<gene>
    <name evidence="2" type="ORF">DAPPUDRAFT_336540</name>
</gene>
<dbReference type="HOGENOM" id="CLU_2724751_0_0_1"/>
<reference evidence="2 3" key="1">
    <citation type="journal article" date="2011" name="Science">
        <title>The ecoresponsive genome of Daphnia pulex.</title>
        <authorList>
            <person name="Colbourne J.K."/>
            <person name="Pfrender M.E."/>
            <person name="Gilbert D."/>
            <person name="Thomas W.K."/>
            <person name="Tucker A."/>
            <person name="Oakley T.H."/>
            <person name="Tokishita S."/>
            <person name="Aerts A."/>
            <person name="Arnold G.J."/>
            <person name="Basu M.K."/>
            <person name="Bauer D.J."/>
            <person name="Caceres C.E."/>
            <person name="Carmel L."/>
            <person name="Casola C."/>
            <person name="Choi J.H."/>
            <person name="Detter J.C."/>
            <person name="Dong Q."/>
            <person name="Dusheyko S."/>
            <person name="Eads B.D."/>
            <person name="Frohlich T."/>
            <person name="Geiler-Samerotte K.A."/>
            <person name="Gerlach D."/>
            <person name="Hatcher P."/>
            <person name="Jogdeo S."/>
            <person name="Krijgsveld J."/>
            <person name="Kriventseva E.V."/>
            <person name="Kultz D."/>
            <person name="Laforsch C."/>
            <person name="Lindquist E."/>
            <person name="Lopez J."/>
            <person name="Manak J.R."/>
            <person name="Muller J."/>
            <person name="Pangilinan J."/>
            <person name="Patwardhan R.P."/>
            <person name="Pitluck S."/>
            <person name="Pritham E.J."/>
            <person name="Rechtsteiner A."/>
            <person name="Rho M."/>
            <person name="Rogozin I.B."/>
            <person name="Sakarya O."/>
            <person name="Salamov A."/>
            <person name="Schaack S."/>
            <person name="Shapiro H."/>
            <person name="Shiga Y."/>
            <person name="Skalitzky C."/>
            <person name="Smith Z."/>
            <person name="Souvorov A."/>
            <person name="Sung W."/>
            <person name="Tang Z."/>
            <person name="Tsuchiya D."/>
            <person name="Tu H."/>
            <person name="Vos H."/>
            <person name="Wang M."/>
            <person name="Wolf Y.I."/>
            <person name="Yamagata H."/>
            <person name="Yamada T."/>
            <person name="Ye Y."/>
            <person name="Shaw J.R."/>
            <person name="Andrews J."/>
            <person name="Crease T.J."/>
            <person name="Tang H."/>
            <person name="Lucas S.M."/>
            <person name="Robertson H.M."/>
            <person name="Bork P."/>
            <person name="Koonin E.V."/>
            <person name="Zdobnov E.M."/>
            <person name="Grigoriev I.V."/>
            <person name="Lynch M."/>
            <person name="Boore J.L."/>
        </authorList>
    </citation>
    <scope>NUCLEOTIDE SEQUENCE [LARGE SCALE GENOMIC DNA]</scope>
</reference>
<dbReference type="Pfam" id="PF26080">
    <property type="entry name" value="CUB_animal"/>
    <property type="match status" value="1"/>
</dbReference>
<dbReference type="InterPro" id="IPR058698">
    <property type="entry name" value="CUB_metazoa"/>
</dbReference>
<dbReference type="Proteomes" id="UP000000305">
    <property type="component" value="Unassembled WGS sequence"/>
</dbReference>
<dbReference type="EMBL" id="GL733423">
    <property type="protein sequence ID" value="EFX62719.1"/>
    <property type="molecule type" value="Genomic_DNA"/>
</dbReference>
<feature type="domain" description="CUB" evidence="1">
    <location>
        <begin position="2"/>
        <end position="60"/>
    </location>
</feature>
<dbReference type="KEGG" id="dpx:DAPPUDRAFT_336540"/>
<organism evidence="2 3">
    <name type="scientific">Daphnia pulex</name>
    <name type="common">Water flea</name>
    <dbReference type="NCBI Taxonomy" id="6669"/>
    <lineage>
        <taxon>Eukaryota</taxon>
        <taxon>Metazoa</taxon>
        <taxon>Ecdysozoa</taxon>
        <taxon>Arthropoda</taxon>
        <taxon>Crustacea</taxon>
        <taxon>Branchiopoda</taxon>
        <taxon>Diplostraca</taxon>
        <taxon>Cladocera</taxon>
        <taxon>Anomopoda</taxon>
        <taxon>Daphniidae</taxon>
        <taxon>Daphnia</taxon>
    </lineage>
</organism>
<proteinExistence type="predicted"/>
<name>E9HZW1_DAPPU</name>
<dbReference type="PANTHER" id="PTHR33236">
    <property type="entry name" value="INTRAFLAGELLAR TRANSPORT PROTEIN 122 FAMILY PROTEIN-RELATED"/>
    <property type="match status" value="1"/>
</dbReference>
<dbReference type="PANTHER" id="PTHR33236:SF5">
    <property type="entry name" value="CUB DOMAIN-CONTAINING PROTEIN"/>
    <property type="match status" value="1"/>
</dbReference>
<dbReference type="AlphaFoldDB" id="E9HZW1"/>
<accession>E9HZW1</accession>
<sequence>MATCLYDFLVIAGARDAANGEADRYCGNALNPAANPLPTNVQVSLIKPFKISYWTDGTEGGGYRNEYSSGAS</sequence>
<protein>
    <recommendedName>
        <fullName evidence="1">CUB domain-containing protein</fullName>
    </recommendedName>
</protein>
<evidence type="ECO:0000313" key="3">
    <source>
        <dbReference type="Proteomes" id="UP000000305"/>
    </source>
</evidence>
<dbReference type="InParanoid" id="E9HZW1"/>
<evidence type="ECO:0000259" key="1">
    <source>
        <dbReference type="Pfam" id="PF26080"/>
    </source>
</evidence>
<keyword evidence="3" id="KW-1185">Reference proteome</keyword>
<evidence type="ECO:0000313" key="2">
    <source>
        <dbReference type="EMBL" id="EFX62719.1"/>
    </source>
</evidence>